<dbReference type="AlphaFoldDB" id="A0AAV7PDH4"/>
<reference evidence="4" key="1">
    <citation type="journal article" date="2022" name="bioRxiv">
        <title>Sequencing and chromosome-scale assembly of the giantPleurodeles waltlgenome.</title>
        <authorList>
            <person name="Brown T."/>
            <person name="Elewa A."/>
            <person name="Iarovenko S."/>
            <person name="Subramanian E."/>
            <person name="Araus A.J."/>
            <person name="Petzold A."/>
            <person name="Susuki M."/>
            <person name="Suzuki K.-i.T."/>
            <person name="Hayashi T."/>
            <person name="Toyoda A."/>
            <person name="Oliveira C."/>
            <person name="Osipova E."/>
            <person name="Leigh N.D."/>
            <person name="Simon A."/>
            <person name="Yun M.H."/>
        </authorList>
    </citation>
    <scope>NUCLEOTIDE SEQUENCE</scope>
    <source>
        <strain evidence="4">20211129_DDA</strain>
        <tissue evidence="4">Liver</tissue>
    </source>
</reference>
<accession>A0AAV7PDH4</accession>
<dbReference type="Proteomes" id="UP001066276">
    <property type="component" value="Chromosome 7"/>
</dbReference>
<keyword evidence="2" id="KW-0853">WD repeat</keyword>
<keyword evidence="1" id="KW-0677">Repeat</keyword>
<dbReference type="InterPro" id="IPR036322">
    <property type="entry name" value="WD40_repeat_dom_sf"/>
</dbReference>
<name>A0AAV7PDH4_PLEWA</name>
<proteinExistence type="predicted"/>
<dbReference type="PANTHER" id="PTHR47822">
    <property type="entry name" value="CARBOHYDRATE BINDING DOMAIN CONTAINING PROTEIN"/>
    <property type="match status" value="1"/>
</dbReference>
<keyword evidence="5" id="KW-1185">Reference proteome</keyword>
<evidence type="ECO:0000256" key="2">
    <source>
        <dbReference type="PROSITE-ProRule" id="PRU00221"/>
    </source>
</evidence>
<evidence type="ECO:0000256" key="3">
    <source>
        <dbReference type="SAM" id="MobiDB-lite"/>
    </source>
</evidence>
<organism evidence="4 5">
    <name type="scientific">Pleurodeles waltl</name>
    <name type="common">Iberian ribbed newt</name>
    <dbReference type="NCBI Taxonomy" id="8319"/>
    <lineage>
        <taxon>Eukaryota</taxon>
        <taxon>Metazoa</taxon>
        <taxon>Chordata</taxon>
        <taxon>Craniata</taxon>
        <taxon>Vertebrata</taxon>
        <taxon>Euteleostomi</taxon>
        <taxon>Amphibia</taxon>
        <taxon>Batrachia</taxon>
        <taxon>Caudata</taxon>
        <taxon>Salamandroidea</taxon>
        <taxon>Salamandridae</taxon>
        <taxon>Pleurodelinae</taxon>
        <taxon>Pleurodeles</taxon>
    </lineage>
</organism>
<dbReference type="PROSITE" id="PS50294">
    <property type="entry name" value="WD_REPEATS_REGION"/>
    <property type="match status" value="1"/>
</dbReference>
<feature type="compositionally biased region" description="Basic and acidic residues" evidence="3">
    <location>
        <begin position="1"/>
        <end position="10"/>
    </location>
</feature>
<sequence length="467" mass="51861">MGKRKADDTPVPHSGIKKHKKRPTGKVDRCSAISRNQFKTIDSLFEEVEAILRSPSISALPNPAIPLLKKIPDLFGKKTQRPRLDVKQGGRTGKVEEGDRIAMYSLFVTPRRLVPSRSFSYSSQWDSYASEDTEYAPPAPEPSVQGDLRIIKIIDCGEEAMYCQFNKRGTLLAVGLISGVIKVYMVSEGSCVHMLSDSESVDASLPVTSLRFYPQSSSSTGDLLLATYASGLVKFWHLSTQTCLQTISEDRQILTGTFNPSGTCFLTAGSSNDIHVYDTETKERINTCRPSQSLTIMNGHRSRIFTITFHPQIENCFISGSWDNTVQFWDVNSQHSLRKIFGPHICGDALKFHPTTNQLLTGSWRKHQSLQIWDPDSGEVIQEIPDDFRGHSRIYSCHWLDSEHILAAGSEAHMCRVIDRTTLMSTGCLLNLAGGVYSTDVTSVGPSGPLIAVTSRSNVYLLQRPNK</sequence>
<evidence type="ECO:0000256" key="1">
    <source>
        <dbReference type="ARBA" id="ARBA00022737"/>
    </source>
</evidence>
<evidence type="ECO:0000313" key="4">
    <source>
        <dbReference type="EMBL" id="KAJ1125125.1"/>
    </source>
</evidence>
<dbReference type="SMART" id="SM00320">
    <property type="entry name" value="WD40"/>
    <property type="match status" value="6"/>
</dbReference>
<dbReference type="Pfam" id="PF00400">
    <property type="entry name" value="WD40"/>
    <property type="match status" value="2"/>
</dbReference>
<feature type="region of interest" description="Disordered" evidence="3">
    <location>
        <begin position="1"/>
        <end position="27"/>
    </location>
</feature>
<dbReference type="SUPFAM" id="SSF50978">
    <property type="entry name" value="WD40 repeat-like"/>
    <property type="match status" value="1"/>
</dbReference>
<dbReference type="InterPro" id="IPR015943">
    <property type="entry name" value="WD40/YVTN_repeat-like_dom_sf"/>
</dbReference>
<gene>
    <name evidence="4" type="ORF">NDU88_003562</name>
</gene>
<dbReference type="PANTHER" id="PTHR47822:SF2">
    <property type="entry name" value="F-BOX AND WD-40 DOMAIN PROTEIN 7"/>
    <property type="match status" value="1"/>
</dbReference>
<dbReference type="InterPro" id="IPR001680">
    <property type="entry name" value="WD40_rpt"/>
</dbReference>
<dbReference type="EMBL" id="JANPWB010000011">
    <property type="protein sequence ID" value="KAJ1125125.1"/>
    <property type="molecule type" value="Genomic_DNA"/>
</dbReference>
<protein>
    <submittedName>
        <fullName evidence="4">Uncharacterized protein</fullName>
    </submittedName>
</protein>
<comment type="caution">
    <text evidence="4">The sequence shown here is derived from an EMBL/GenBank/DDBJ whole genome shotgun (WGS) entry which is preliminary data.</text>
</comment>
<dbReference type="PROSITE" id="PS50082">
    <property type="entry name" value="WD_REPEATS_2"/>
    <property type="match status" value="1"/>
</dbReference>
<dbReference type="Gene3D" id="2.130.10.10">
    <property type="entry name" value="YVTN repeat-like/Quinoprotein amine dehydrogenase"/>
    <property type="match status" value="2"/>
</dbReference>
<feature type="repeat" description="WD" evidence="2">
    <location>
        <begin position="297"/>
        <end position="339"/>
    </location>
</feature>
<feature type="compositionally biased region" description="Basic residues" evidence="3">
    <location>
        <begin position="15"/>
        <end position="24"/>
    </location>
</feature>
<evidence type="ECO:0000313" key="5">
    <source>
        <dbReference type="Proteomes" id="UP001066276"/>
    </source>
</evidence>